<dbReference type="AlphaFoldDB" id="A0A811T4N1"/>
<sequence length="203" mass="22677">MQGGGAYVINKTFFVISISYLLLILLYSLVLKYLIIVDLLVISVGFVIRAVAGCLAINVFISPWLIICAFLLALFLALGKRRHELILLGEEAKGHRKILEEYSTEMLDQMIGITSGALIISYSLYTFLADNNYMMLTIPFAIYGLFRYLFLVHAKNFGGETEMIFRDKGMVIGMVLWGVLVVGVLYGVPDVVVRFVEGVEDVC</sequence>
<feature type="transmembrane region" description="Helical" evidence="1">
    <location>
        <begin position="57"/>
        <end position="78"/>
    </location>
</feature>
<comment type="caution">
    <text evidence="2">The sequence shown here is derived from an EMBL/GenBank/DDBJ whole genome shotgun (WGS) entry which is preliminary data.</text>
</comment>
<dbReference type="Proteomes" id="UP000637195">
    <property type="component" value="Unassembled WGS sequence"/>
</dbReference>
<name>A0A811T4N1_9EURY</name>
<keyword evidence="1" id="KW-0812">Transmembrane</keyword>
<evidence type="ECO:0000313" key="3">
    <source>
        <dbReference type="Proteomes" id="UP000637195"/>
    </source>
</evidence>
<protein>
    <recommendedName>
        <fullName evidence="4">Decaprenyl-phosphate phosphoribosyltransferase</fullName>
    </recommendedName>
</protein>
<gene>
    <name evidence="2" type="ORF">ANIMEMIM_00115</name>
</gene>
<evidence type="ECO:0000256" key="1">
    <source>
        <dbReference type="SAM" id="Phobius"/>
    </source>
</evidence>
<feature type="transmembrane region" description="Helical" evidence="1">
    <location>
        <begin position="133"/>
        <end position="150"/>
    </location>
</feature>
<proteinExistence type="predicted"/>
<evidence type="ECO:0000313" key="2">
    <source>
        <dbReference type="EMBL" id="CAD6491311.1"/>
    </source>
</evidence>
<accession>A0A811T4N1</accession>
<feature type="transmembrane region" description="Helical" evidence="1">
    <location>
        <begin position="6"/>
        <end position="26"/>
    </location>
</feature>
<keyword evidence="1" id="KW-0472">Membrane</keyword>
<keyword evidence="1" id="KW-1133">Transmembrane helix</keyword>
<feature type="transmembrane region" description="Helical" evidence="1">
    <location>
        <begin position="170"/>
        <end position="188"/>
    </location>
</feature>
<dbReference type="EMBL" id="CAJHIM010000005">
    <property type="protein sequence ID" value="CAD6491311.1"/>
    <property type="molecule type" value="Genomic_DNA"/>
</dbReference>
<reference evidence="2" key="1">
    <citation type="submission" date="2020-10" db="EMBL/GenBank/DDBJ databases">
        <authorList>
            <person name="Hahn C.J."/>
            <person name="Laso-Perez R."/>
            <person name="Vulcano F."/>
            <person name="Vaziourakis K.-M."/>
            <person name="Stokke R."/>
            <person name="Steen I.H."/>
            <person name="Teske A."/>
            <person name="Boetius A."/>
            <person name="Liebeke M."/>
            <person name="Amann R."/>
            <person name="Knittel K."/>
        </authorList>
    </citation>
    <scope>NUCLEOTIDE SEQUENCE</scope>
    <source>
        <strain evidence="2">Gfbio:e3339647-f889-4370-9287-4fb5cb688e4c:AG393N10_GoMArc1</strain>
    </source>
</reference>
<organism evidence="2 3">
    <name type="scientific">Candidatus Argoarchaeum ethanivorans</name>
    <dbReference type="NCBI Taxonomy" id="2608793"/>
    <lineage>
        <taxon>Archaea</taxon>
        <taxon>Methanobacteriati</taxon>
        <taxon>Methanobacteriota</taxon>
        <taxon>Stenosarchaea group</taxon>
        <taxon>Methanomicrobia</taxon>
        <taxon>Methanosarcinales</taxon>
        <taxon>Methanosarcinales incertae sedis</taxon>
        <taxon>GOM Arc I cluster</taxon>
        <taxon>Candidatus Argoarchaeum</taxon>
    </lineage>
</organism>
<feature type="transmembrane region" description="Helical" evidence="1">
    <location>
        <begin position="106"/>
        <end position="127"/>
    </location>
</feature>
<evidence type="ECO:0008006" key="4">
    <source>
        <dbReference type="Google" id="ProtNLM"/>
    </source>
</evidence>